<comment type="caution">
    <text evidence="7">The sequence shown here is derived from an EMBL/GenBank/DDBJ whole genome shotgun (WGS) entry which is preliminary data.</text>
</comment>
<dbReference type="GO" id="GO:0008720">
    <property type="term" value="F:D-lactate dehydrogenase (NAD+) activity"/>
    <property type="evidence" value="ECO:0007669"/>
    <property type="project" value="TreeGrafter"/>
</dbReference>
<dbReference type="Pfam" id="PF00389">
    <property type="entry name" value="2-Hacid_dh"/>
    <property type="match status" value="1"/>
</dbReference>
<dbReference type="PANTHER" id="PTHR43026:SF1">
    <property type="entry name" value="2-HYDROXYACID DEHYDROGENASE HOMOLOG 1-RELATED"/>
    <property type="match status" value="1"/>
</dbReference>
<dbReference type="AlphaFoldDB" id="A0A553I1J5"/>
<feature type="domain" description="D-isomer specific 2-hydroxyacid dehydrogenase catalytic" evidence="5">
    <location>
        <begin position="20"/>
        <end position="333"/>
    </location>
</feature>
<dbReference type="EMBL" id="VFLP01000025">
    <property type="protein sequence ID" value="TRX94061.1"/>
    <property type="molecule type" value="Genomic_DNA"/>
</dbReference>
<dbReference type="InterPro" id="IPR029753">
    <property type="entry name" value="D-isomer_DH_CS"/>
</dbReference>
<evidence type="ECO:0008006" key="9">
    <source>
        <dbReference type="Google" id="ProtNLM"/>
    </source>
</evidence>
<dbReference type="Pfam" id="PF02826">
    <property type="entry name" value="2-Hacid_dh_C"/>
    <property type="match status" value="1"/>
</dbReference>
<name>A0A553I1J5_9PEZI</name>
<gene>
    <name evidence="7" type="ORF">FHL15_005139</name>
</gene>
<proteinExistence type="inferred from homology"/>
<dbReference type="STRING" id="2512241.A0A553I1J5"/>
<dbReference type="OrthoDB" id="298012at2759"/>
<evidence type="ECO:0000259" key="5">
    <source>
        <dbReference type="Pfam" id="PF00389"/>
    </source>
</evidence>
<accession>A0A553I1J5</accession>
<evidence type="ECO:0000259" key="6">
    <source>
        <dbReference type="Pfam" id="PF02826"/>
    </source>
</evidence>
<protein>
    <recommendedName>
        <fullName evidence="9">S-adenosyl-L-homocysteine hydrolase NAD binding domain-containing protein</fullName>
    </recommendedName>
</protein>
<dbReference type="SUPFAM" id="SSF52283">
    <property type="entry name" value="Formate/glycerate dehydrogenase catalytic domain-like"/>
    <property type="match status" value="1"/>
</dbReference>
<comment type="similarity">
    <text evidence="1 4">Belongs to the D-isomer specific 2-hydroxyacid dehydrogenase family.</text>
</comment>
<evidence type="ECO:0000256" key="1">
    <source>
        <dbReference type="ARBA" id="ARBA00005854"/>
    </source>
</evidence>
<dbReference type="InterPro" id="IPR006140">
    <property type="entry name" value="D-isomer_DH_NAD-bd"/>
</dbReference>
<dbReference type="InterPro" id="IPR058205">
    <property type="entry name" value="D-LDH-like"/>
</dbReference>
<keyword evidence="3" id="KW-0520">NAD</keyword>
<dbReference type="Proteomes" id="UP000319160">
    <property type="component" value="Unassembled WGS sequence"/>
</dbReference>
<dbReference type="SUPFAM" id="SSF51735">
    <property type="entry name" value="NAD(P)-binding Rossmann-fold domains"/>
    <property type="match status" value="1"/>
</dbReference>
<organism evidence="7 8">
    <name type="scientific">Xylaria flabelliformis</name>
    <dbReference type="NCBI Taxonomy" id="2512241"/>
    <lineage>
        <taxon>Eukaryota</taxon>
        <taxon>Fungi</taxon>
        <taxon>Dikarya</taxon>
        <taxon>Ascomycota</taxon>
        <taxon>Pezizomycotina</taxon>
        <taxon>Sordariomycetes</taxon>
        <taxon>Xylariomycetidae</taxon>
        <taxon>Xylariales</taxon>
        <taxon>Xylariaceae</taxon>
        <taxon>Xylaria</taxon>
    </lineage>
</organism>
<dbReference type="InterPro" id="IPR029752">
    <property type="entry name" value="D-isomer_DH_CS1"/>
</dbReference>
<feature type="domain" description="D-isomer specific 2-hydroxyacid dehydrogenase NAD-binding" evidence="6">
    <location>
        <begin position="117"/>
        <end position="302"/>
    </location>
</feature>
<evidence type="ECO:0000313" key="7">
    <source>
        <dbReference type="EMBL" id="TRX94061.1"/>
    </source>
</evidence>
<reference evidence="8" key="1">
    <citation type="submission" date="2019-06" db="EMBL/GenBank/DDBJ databases">
        <title>Draft genome sequence of the griseofulvin-producing fungus Xylaria cubensis strain G536.</title>
        <authorList>
            <person name="Mead M.E."/>
            <person name="Raja H.A."/>
            <person name="Steenwyk J.L."/>
            <person name="Knowles S.L."/>
            <person name="Oberlies N.H."/>
            <person name="Rokas A."/>
        </authorList>
    </citation>
    <scope>NUCLEOTIDE SEQUENCE [LARGE SCALE GENOMIC DNA]</scope>
    <source>
        <strain evidence="8">G536</strain>
    </source>
</reference>
<dbReference type="Gene3D" id="3.40.50.720">
    <property type="entry name" value="NAD(P)-binding Rossmann-like Domain"/>
    <property type="match status" value="2"/>
</dbReference>
<dbReference type="GO" id="GO:0051287">
    <property type="term" value="F:NAD binding"/>
    <property type="evidence" value="ECO:0007669"/>
    <property type="project" value="InterPro"/>
</dbReference>
<sequence length="357" mass="39110">MKLAVFSAKPYDKFFLNQPRAAASLEPDTSIEIAYHNFALNDETVSLAAGASAICVFVNDTLSEGVLTSLHSLGVRAILLRCAGYNNVDLEAASRLGLFVANVPSYNPEAVAEFAVALVQTLNRNTHRAYNRVREANFSLDGLLGRTLHGRTVGIIGTGKIGVAFARIMRGFGCELLAYDPFHSDEFKKYGEYTTLEDLLSRADIVSLHCPLIESTRHIINDTTLGQMKKDAMLVNTSRGGLVDTKAVIDALKRKHLGGLALDVYEHERALFYTDHSGTIIDDDVLMRLVTFHNVIVSGHQAFFTEEALLEIADVTLQNLADFVHGRECGNALVQPSQEHGAAPIKRARSDTIPIRI</sequence>
<keyword evidence="2 4" id="KW-0560">Oxidoreductase</keyword>
<keyword evidence="8" id="KW-1185">Reference proteome</keyword>
<dbReference type="CDD" id="cd12183">
    <property type="entry name" value="LDH_like_2"/>
    <property type="match status" value="1"/>
</dbReference>
<evidence type="ECO:0000313" key="8">
    <source>
        <dbReference type="Proteomes" id="UP000319160"/>
    </source>
</evidence>
<dbReference type="InterPro" id="IPR036291">
    <property type="entry name" value="NAD(P)-bd_dom_sf"/>
</dbReference>
<evidence type="ECO:0000256" key="4">
    <source>
        <dbReference type="RuleBase" id="RU003719"/>
    </source>
</evidence>
<dbReference type="PROSITE" id="PS00065">
    <property type="entry name" value="D_2_HYDROXYACID_DH_1"/>
    <property type="match status" value="1"/>
</dbReference>
<dbReference type="PROSITE" id="PS00671">
    <property type="entry name" value="D_2_HYDROXYACID_DH_3"/>
    <property type="match status" value="1"/>
</dbReference>
<dbReference type="PANTHER" id="PTHR43026">
    <property type="entry name" value="2-HYDROXYACID DEHYDROGENASE HOMOLOG 1-RELATED"/>
    <property type="match status" value="1"/>
</dbReference>
<evidence type="ECO:0000256" key="2">
    <source>
        <dbReference type="ARBA" id="ARBA00023002"/>
    </source>
</evidence>
<evidence type="ECO:0000256" key="3">
    <source>
        <dbReference type="ARBA" id="ARBA00023027"/>
    </source>
</evidence>
<dbReference type="PROSITE" id="PS00670">
    <property type="entry name" value="D_2_HYDROXYACID_DH_2"/>
    <property type="match status" value="1"/>
</dbReference>
<dbReference type="InterPro" id="IPR006139">
    <property type="entry name" value="D-isomer_2_OHA_DH_cat_dom"/>
</dbReference>